<dbReference type="AlphaFoldDB" id="M0QSA2"/>
<dbReference type="SUPFAM" id="SSF47413">
    <property type="entry name" value="lambda repressor-like DNA-binding domains"/>
    <property type="match status" value="1"/>
</dbReference>
<dbReference type="Pfam" id="PF13560">
    <property type="entry name" value="HTH_31"/>
    <property type="match status" value="1"/>
</dbReference>
<organism evidence="2 3">
    <name type="scientific">Gordonia soli NBRC 108243</name>
    <dbReference type="NCBI Taxonomy" id="1223545"/>
    <lineage>
        <taxon>Bacteria</taxon>
        <taxon>Bacillati</taxon>
        <taxon>Actinomycetota</taxon>
        <taxon>Actinomycetes</taxon>
        <taxon>Mycobacteriales</taxon>
        <taxon>Gordoniaceae</taxon>
        <taxon>Gordonia</taxon>
    </lineage>
</organism>
<dbReference type="InterPro" id="IPR010982">
    <property type="entry name" value="Lambda_DNA-bd_dom_sf"/>
</dbReference>
<comment type="caution">
    <text evidence="2">The sequence shown here is derived from an EMBL/GenBank/DDBJ whole genome shotgun (WGS) entry which is preliminary data.</text>
</comment>
<dbReference type="CDD" id="cd00093">
    <property type="entry name" value="HTH_XRE"/>
    <property type="match status" value="1"/>
</dbReference>
<dbReference type="Proteomes" id="UP000011666">
    <property type="component" value="Unassembled WGS sequence"/>
</dbReference>
<proteinExistence type="predicted"/>
<feature type="domain" description="HTH cro/C1-type" evidence="1">
    <location>
        <begin position="48"/>
        <end position="102"/>
    </location>
</feature>
<accession>M0QSA2</accession>
<dbReference type="SMART" id="SM00530">
    <property type="entry name" value="HTH_XRE"/>
    <property type="match status" value="1"/>
</dbReference>
<protein>
    <recommendedName>
        <fullName evidence="1">HTH cro/C1-type domain-containing protein</fullName>
    </recommendedName>
</protein>
<evidence type="ECO:0000259" key="1">
    <source>
        <dbReference type="PROSITE" id="PS50943"/>
    </source>
</evidence>
<gene>
    <name evidence="2" type="ORF">GS4_51_00300</name>
</gene>
<dbReference type="Gene3D" id="1.10.260.40">
    <property type="entry name" value="lambda repressor-like DNA-binding domains"/>
    <property type="match status" value="1"/>
</dbReference>
<dbReference type="EMBL" id="BANX01000051">
    <property type="protein sequence ID" value="GAC71092.1"/>
    <property type="molecule type" value="Genomic_DNA"/>
</dbReference>
<keyword evidence="3" id="KW-1185">Reference proteome</keyword>
<evidence type="ECO:0000313" key="2">
    <source>
        <dbReference type="EMBL" id="GAC71092.1"/>
    </source>
</evidence>
<dbReference type="PROSITE" id="PS50943">
    <property type="entry name" value="HTH_CROC1"/>
    <property type="match status" value="1"/>
</dbReference>
<evidence type="ECO:0000313" key="3">
    <source>
        <dbReference type="Proteomes" id="UP000011666"/>
    </source>
</evidence>
<dbReference type="RefSeq" id="WP_007625803.1">
    <property type="nucleotide sequence ID" value="NZ_BANX01000051.1"/>
</dbReference>
<sequence length="112" mass="12296">MKYSEELSVSRLTLFPFVSYYGHMAQKVSEAPPEEAQVSEQQRVGATIRALREAYGYKLGKFAVAINTTHGHLANIEAGRKRCTPEMARRVADTLGVPLAAITTARSVEEVA</sequence>
<reference evidence="2 3" key="1">
    <citation type="submission" date="2013-01" db="EMBL/GenBank/DDBJ databases">
        <title>Whole genome shotgun sequence of Gordonia soli NBRC 108243.</title>
        <authorList>
            <person name="Isaki-Nakamura S."/>
            <person name="Hosoyama A."/>
            <person name="Tsuchikane K."/>
            <person name="Ando Y."/>
            <person name="Baba S."/>
            <person name="Ohji S."/>
            <person name="Hamada M."/>
            <person name="Tamura T."/>
            <person name="Yamazoe A."/>
            <person name="Yamazaki S."/>
            <person name="Fujita N."/>
        </authorList>
    </citation>
    <scope>NUCLEOTIDE SEQUENCE [LARGE SCALE GENOMIC DNA]</scope>
    <source>
        <strain evidence="2 3">NBRC 108243</strain>
    </source>
</reference>
<dbReference type="GO" id="GO:0003677">
    <property type="term" value="F:DNA binding"/>
    <property type="evidence" value="ECO:0007669"/>
    <property type="project" value="InterPro"/>
</dbReference>
<name>M0QSA2_9ACTN</name>
<dbReference type="STRING" id="1223545.GS4_51_00300"/>
<dbReference type="eggNOG" id="ENOG5031WA2">
    <property type="taxonomic scope" value="Bacteria"/>
</dbReference>
<dbReference type="InterPro" id="IPR001387">
    <property type="entry name" value="Cro/C1-type_HTH"/>
</dbReference>